<dbReference type="PANTHER" id="PTHR43569">
    <property type="entry name" value="AMIDOHYDROLASE"/>
    <property type="match status" value="1"/>
</dbReference>
<evidence type="ECO:0000259" key="2">
    <source>
        <dbReference type="Pfam" id="PF04909"/>
    </source>
</evidence>
<dbReference type="AlphaFoldDB" id="A0A176WW57"/>
<comment type="caution">
    <text evidence="3">The sequence shown here is derived from an EMBL/GenBank/DDBJ whole genome shotgun (WGS) entry which is preliminary data.</text>
</comment>
<dbReference type="RefSeq" id="WP_063951542.1">
    <property type="nucleotide sequence ID" value="NZ_LXPS01000040.1"/>
</dbReference>
<proteinExistence type="inferred from homology"/>
<dbReference type="GO" id="GO:0016787">
    <property type="term" value="F:hydrolase activity"/>
    <property type="evidence" value="ECO:0007669"/>
    <property type="project" value="UniProtKB-KW"/>
</dbReference>
<reference evidence="3 4" key="1">
    <citation type="submission" date="2016-05" db="EMBL/GenBank/DDBJ databases">
        <authorList>
            <person name="Lavstsen T."/>
            <person name="Jespersen J.S."/>
        </authorList>
    </citation>
    <scope>NUCLEOTIDE SEQUENCE [LARGE SCALE GENOMIC DNA]</scope>
    <source>
        <strain evidence="3 4">KCJ1736</strain>
    </source>
</reference>
<evidence type="ECO:0000313" key="3">
    <source>
        <dbReference type="EMBL" id="OAE36913.1"/>
    </source>
</evidence>
<feature type="domain" description="Amidohydrolase-related" evidence="2">
    <location>
        <begin position="3"/>
        <end position="269"/>
    </location>
</feature>
<dbReference type="Proteomes" id="UP000077098">
    <property type="component" value="Unassembled WGS sequence"/>
</dbReference>
<gene>
    <name evidence="3" type="ORF">A7J57_11715</name>
</gene>
<dbReference type="InterPro" id="IPR032466">
    <property type="entry name" value="Metal_Hydrolase"/>
</dbReference>
<keyword evidence="3" id="KW-0378">Hydrolase</keyword>
<dbReference type="Gene3D" id="3.20.20.140">
    <property type="entry name" value="Metal-dependent hydrolases"/>
    <property type="match status" value="1"/>
</dbReference>
<sequence length="273" mass="30081">MLIDAHQHFWLMKDRAGQWPPPSLAAIYRDFLPTDLSPLLDAAGVSGTVLVQTMETAADTDFMLALAEKTDFIKGVVGWVDMKSAGVTAEIARRAKHPAFKGVRPMLQGMEDVAWIDDPALDAAVEALVKHGLVFDALVLPPNLPHLLSFARRHPELPIVIDHGAKPLIATGHYIAWRRDMAALSALPNVHCKLSGLLTERGEQRPEAVRPYADTIMDLFGGDRVIFGSDWPVLRLAGDYQGWLDFCRDIVPAKDHAAVFGGNAIRFYSLTDR</sequence>
<dbReference type="PANTHER" id="PTHR43569:SF2">
    <property type="entry name" value="AMIDOHYDROLASE-RELATED DOMAIN-CONTAINING PROTEIN"/>
    <property type="match status" value="1"/>
</dbReference>
<dbReference type="Pfam" id="PF04909">
    <property type="entry name" value="Amidohydro_2"/>
    <property type="match status" value="1"/>
</dbReference>
<name>A0A176WW57_AGRTU</name>
<dbReference type="InterPro" id="IPR052350">
    <property type="entry name" value="Metallo-dep_Lactonases"/>
</dbReference>
<protein>
    <submittedName>
        <fullName evidence="3">Amidohydrolase</fullName>
    </submittedName>
</protein>
<dbReference type="InterPro" id="IPR006680">
    <property type="entry name" value="Amidohydro-rel"/>
</dbReference>
<evidence type="ECO:0000256" key="1">
    <source>
        <dbReference type="ARBA" id="ARBA00038310"/>
    </source>
</evidence>
<organism evidence="3 4">
    <name type="scientific">Agrobacterium tumefaciens</name>
    <dbReference type="NCBI Taxonomy" id="358"/>
    <lineage>
        <taxon>Bacteria</taxon>
        <taxon>Pseudomonadati</taxon>
        <taxon>Pseudomonadota</taxon>
        <taxon>Alphaproteobacteria</taxon>
        <taxon>Hyphomicrobiales</taxon>
        <taxon>Rhizobiaceae</taxon>
        <taxon>Rhizobium/Agrobacterium group</taxon>
        <taxon>Agrobacterium</taxon>
        <taxon>Agrobacterium tumefaciens complex</taxon>
    </lineage>
</organism>
<dbReference type="EMBL" id="LXPS01000040">
    <property type="protein sequence ID" value="OAE36913.1"/>
    <property type="molecule type" value="Genomic_DNA"/>
</dbReference>
<accession>A0A176WW57</accession>
<dbReference type="SUPFAM" id="SSF51556">
    <property type="entry name" value="Metallo-dependent hydrolases"/>
    <property type="match status" value="1"/>
</dbReference>
<evidence type="ECO:0000313" key="4">
    <source>
        <dbReference type="Proteomes" id="UP000077098"/>
    </source>
</evidence>
<comment type="similarity">
    <text evidence="1">Belongs to the metallo-dependent hydrolases superfamily.</text>
</comment>